<reference evidence="2 3" key="1">
    <citation type="submission" date="2014-03" db="EMBL/GenBank/DDBJ databases">
        <title>Genome of Haematobacter massiliensis CCUG 47968.</title>
        <authorList>
            <person name="Wang D."/>
            <person name="Wang G."/>
        </authorList>
    </citation>
    <scope>NUCLEOTIDE SEQUENCE [LARGE SCALE GENOMIC DNA]</scope>
    <source>
        <strain evidence="2 3">CCUG 47968</strain>
    </source>
</reference>
<comment type="caution">
    <text evidence="2">The sequence shown here is derived from an EMBL/GenBank/DDBJ whole genome shotgun (WGS) entry which is preliminary data.</text>
</comment>
<evidence type="ECO:0000313" key="2">
    <source>
        <dbReference type="EMBL" id="KFI26965.1"/>
    </source>
</evidence>
<evidence type="ECO:0000256" key="1">
    <source>
        <dbReference type="SAM" id="MobiDB-lite"/>
    </source>
</evidence>
<accession>A0A086XY65</accession>
<proteinExistence type="predicted"/>
<name>A0A086XY65_9RHOB</name>
<feature type="region of interest" description="Disordered" evidence="1">
    <location>
        <begin position="133"/>
        <end position="162"/>
    </location>
</feature>
<protein>
    <submittedName>
        <fullName evidence="2">Nuclease</fullName>
    </submittedName>
</protein>
<sequence length="379" mass="40276">MARKRLTLPFAAEPDPADMPEGPLETKSMPFGPASRAVSPVPPAAPAPRPPPISRIAAETAATAALEALAGEVAEARATGRMVEALPLDTIDTGHLVRDRVSFDGEDFDALVESLRLHGQRAPVEVIDLGQGFRSDLHPSSADGETRGRVMGQGDAARDAAPETGRRYGLISGWRRLSALRRLHAETGEARFATVLALLRTPESSGAAYVAMVEENEIRAGLSYYERARIAAKAVEAGAFADRGEALRSLYATASRAKRSKIGSFLNLYDALDGSLRFPAAIGERLGLQLAQRLAEEPEAGVALARLLSSGESADPAMELATLARWAEAPRSALRQKTAAQEILPGLAMTGGARRIVLSGPAVTPALRDRLAEWLRLQG</sequence>
<dbReference type="eggNOG" id="COG1475">
    <property type="taxonomic scope" value="Bacteria"/>
</dbReference>
<dbReference type="Gene3D" id="3.90.1530.30">
    <property type="match status" value="1"/>
</dbReference>
<evidence type="ECO:0000313" key="3">
    <source>
        <dbReference type="Proteomes" id="UP000028826"/>
    </source>
</evidence>
<keyword evidence="3" id="KW-1185">Reference proteome</keyword>
<feature type="region of interest" description="Disordered" evidence="1">
    <location>
        <begin position="1"/>
        <end position="49"/>
    </location>
</feature>
<dbReference type="OrthoDB" id="7812516at2"/>
<dbReference type="STRING" id="195105.CN97_02010"/>
<feature type="compositionally biased region" description="Pro residues" evidence="1">
    <location>
        <begin position="40"/>
        <end position="49"/>
    </location>
</feature>
<dbReference type="Proteomes" id="UP000028826">
    <property type="component" value="Unassembled WGS sequence"/>
</dbReference>
<gene>
    <name evidence="2" type="ORF">CN97_02010</name>
</gene>
<dbReference type="RefSeq" id="WP_051911319.1">
    <property type="nucleotide sequence ID" value="NZ_JGYG01000013.1"/>
</dbReference>
<dbReference type="EMBL" id="JGYG01000013">
    <property type="protein sequence ID" value="KFI26965.1"/>
    <property type="molecule type" value="Genomic_DNA"/>
</dbReference>
<organism evidence="2 3">
    <name type="scientific">Haematobacter massiliensis</name>
    <dbReference type="NCBI Taxonomy" id="195105"/>
    <lineage>
        <taxon>Bacteria</taxon>
        <taxon>Pseudomonadati</taxon>
        <taxon>Pseudomonadota</taxon>
        <taxon>Alphaproteobacteria</taxon>
        <taxon>Rhodobacterales</taxon>
        <taxon>Paracoccaceae</taxon>
        <taxon>Haematobacter</taxon>
    </lineage>
</organism>
<dbReference type="AlphaFoldDB" id="A0A086XY65"/>